<feature type="coiled-coil region" evidence="1">
    <location>
        <begin position="62"/>
        <end position="89"/>
    </location>
</feature>
<dbReference type="EMBL" id="MZ130476">
    <property type="protein sequence ID" value="QWM89235.1"/>
    <property type="molecule type" value="Genomic_DNA"/>
</dbReference>
<proteinExistence type="predicted"/>
<name>A0AAE7RV07_9CAUD</name>
<dbReference type="InterPro" id="IPR008840">
    <property type="entry name" value="Sipho_Gp157"/>
</dbReference>
<reference evidence="2 3" key="1">
    <citation type="submission" date="2021-04" db="EMBL/GenBank/DDBJ databases">
        <authorList>
            <person name="Shkoporov A.N."/>
            <person name="Stockdale S.R."/>
            <person name="Guerin E."/>
            <person name="Ross R.P."/>
            <person name="Hill C."/>
        </authorList>
    </citation>
    <scope>NUCLEOTIDE SEQUENCE [LARGE SCALE GENOMIC DNA]</scope>
    <source>
        <strain evidence="3">cr123_1</strain>
    </source>
</reference>
<keyword evidence="3" id="KW-1185">Reference proteome</keyword>
<dbReference type="Proteomes" id="UP000827429">
    <property type="component" value="Segment"/>
</dbReference>
<protein>
    <submittedName>
        <fullName evidence="2">Siphovirus Gp157 family protein, GAM-like host nuclease inhibitor</fullName>
    </submittedName>
</protein>
<dbReference type="GeneID" id="75691360"/>
<evidence type="ECO:0000313" key="3">
    <source>
        <dbReference type="Proteomes" id="UP000827429"/>
    </source>
</evidence>
<organism evidence="2 3">
    <name type="scientific">uncultured phage cr123_1</name>
    <dbReference type="NCBI Taxonomy" id="2986401"/>
    <lineage>
        <taxon>Viruses</taxon>
        <taxon>Duplodnaviria</taxon>
        <taxon>Heunggongvirae</taxon>
        <taxon>Uroviricota</taxon>
        <taxon>Caudoviricetes</taxon>
        <taxon>Crassvirales</taxon>
        <taxon>Intestiviridae</taxon>
        <taxon>Crudevirinae</taxon>
        <taxon>Delmidovirus</taxon>
        <taxon>Delmidovirus copri</taxon>
    </lineage>
</organism>
<dbReference type="RefSeq" id="YP_010358807.1">
    <property type="nucleotide sequence ID" value="NC_062766.1"/>
</dbReference>
<sequence>MNKSLYQIDAELQRIVDEIIDAGGEITPELEEQLAITQDNLNEKLDNYRKLFTMIESRALACKTEKQRIEVLQKSRERAAKKLKDAMLEAVLKWGNSNKSGNKVIELDDAKLMTRATTVCETNTPLVLSLIDAVLERYRELWNVDMLQPDADEANNIDPEGFVQTVNANFAAENPDAAETIEERNDSLFTVADLEATKVKFEIELNLLDLCKKVNWDVLNMFFNHEHEANRVAASSTSDYKQYITSREIPLTVAELCQSQSLTIK</sequence>
<accession>A0AAE7RV07</accession>
<evidence type="ECO:0000313" key="2">
    <source>
        <dbReference type="EMBL" id="QWM89235.1"/>
    </source>
</evidence>
<gene>
    <name evidence="2" type="primary">gp_15336</name>
</gene>
<dbReference type="Pfam" id="PF05565">
    <property type="entry name" value="Sipho_Gp157"/>
    <property type="match status" value="1"/>
</dbReference>
<evidence type="ECO:0000256" key="1">
    <source>
        <dbReference type="SAM" id="Coils"/>
    </source>
</evidence>
<dbReference type="KEGG" id="vg:75691360"/>
<keyword evidence="1" id="KW-0175">Coiled coil</keyword>